<organism evidence="1 2">
    <name type="scientific">Iphiclides podalirius</name>
    <name type="common">scarce swallowtail</name>
    <dbReference type="NCBI Taxonomy" id="110791"/>
    <lineage>
        <taxon>Eukaryota</taxon>
        <taxon>Metazoa</taxon>
        <taxon>Ecdysozoa</taxon>
        <taxon>Arthropoda</taxon>
        <taxon>Hexapoda</taxon>
        <taxon>Insecta</taxon>
        <taxon>Pterygota</taxon>
        <taxon>Neoptera</taxon>
        <taxon>Endopterygota</taxon>
        <taxon>Lepidoptera</taxon>
        <taxon>Glossata</taxon>
        <taxon>Ditrysia</taxon>
        <taxon>Papilionoidea</taxon>
        <taxon>Papilionidae</taxon>
        <taxon>Papilioninae</taxon>
        <taxon>Iphiclides</taxon>
    </lineage>
</organism>
<dbReference type="Proteomes" id="UP000837857">
    <property type="component" value="Chromosome 19"/>
</dbReference>
<dbReference type="EMBL" id="OW152831">
    <property type="protein sequence ID" value="CAH2049199.1"/>
    <property type="molecule type" value="Genomic_DNA"/>
</dbReference>
<evidence type="ECO:0000313" key="2">
    <source>
        <dbReference type="Proteomes" id="UP000837857"/>
    </source>
</evidence>
<reference evidence="1" key="1">
    <citation type="submission" date="2022-03" db="EMBL/GenBank/DDBJ databases">
        <authorList>
            <person name="Martin H S."/>
        </authorList>
    </citation>
    <scope>NUCLEOTIDE SEQUENCE</scope>
</reference>
<feature type="non-terminal residue" evidence="1">
    <location>
        <position position="123"/>
    </location>
</feature>
<sequence length="123" mass="13338">MAVDQAPRIRCDGVGSAGKPGFITRVASIRIDLKEFRISAARQPSGTSVDLCSPAARIELGACDLPTHRRLHSERQIKRDTPPPLSVMSEATRATVTNDNERVCSERADWPVVPPPAARVTPL</sequence>
<accession>A0ABN8IA47</accession>
<name>A0ABN8IA47_9NEOP</name>
<protein>
    <submittedName>
        <fullName evidence="1">Uncharacterized protein</fullName>
    </submittedName>
</protein>
<evidence type="ECO:0000313" key="1">
    <source>
        <dbReference type="EMBL" id="CAH2049199.1"/>
    </source>
</evidence>
<proteinExistence type="predicted"/>
<gene>
    <name evidence="1" type="ORF">IPOD504_LOCUS6677</name>
</gene>
<keyword evidence="2" id="KW-1185">Reference proteome</keyword>